<accession>A0ABX2Q3L7</accession>
<keyword evidence="1" id="KW-1133">Transmembrane helix</keyword>
<dbReference type="InterPro" id="IPR001940">
    <property type="entry name" value="Peptidase_S1C"/>
</dbReference>
<dbReference type="Pfam" id="PF13365">
    <property type="entry name" value="Trypsin_2"/>
    <property type="match status" value="1"/>
</dbReference>
<dbReference type="PRINTS" id="PR00834">
    <property type="entry name" value="PROTEASES2C"/>
</dbReference>
<dbReference type="SUPFAM" id="SSF50494">
    <property type="entry name" value="Trypsin-like serine proteases"/>
    <property type="match status" value="1"/>
</dbReference>
<feature type="transmembrane region" description="Helical" evidence="1">
    <location>
        <begin position="122"/>
        <end position="142"/>
    </location>
</feature>
<dbReference type="PANTHER" id="PTHR43019">
    <property type="entry name" value="SERINE ENDOPROTEASE DEGS"/>
    <property type="match status" value="1"/>
</dbReference>
<evidence type="ECO:0000313" key="2">
    <source>
        <dbReference type="EMBL" id="NVO85533.1"/>
    </source>
</evidence>
<comment type="caution">
    <text evidence="2">The sequence shown here is derived from an EMBL/GenBank/DDBJ whole genome shotgun (WGS) entry which is preliminary data.</text>
</comment>
<sequence length="397" mass="43904">MKTEADYYALFEAYRAGGLADAERTALEHRLAADPALAQRLTEFEELTGTLTGYGRRLALRQRLAAIHADMVTEQAPRLDLAKVAEQDERGEQFASGQAPRPMLRISRTEQKLRAFWQGHRATMMVAAAVAVLAVFTTLLGLEMYRTSQQTSSSRNGYTMLRREVERIKRDQRSMNRAITQIDAGAPAERLNPGKFSGTGFALTADGYLVTSYHVIQGADSLLIERGQQRFRAETVFTDVAHDLAILQITDKDFTGFGRLPYAFKRGQSELGEKVYTLGYPREDLVFNDGSLSARSGFEGDTGFYQVSIPVNPGNSGGPLLDDRGNLIGVVSGRQMDVQSAAFATKSSYLMRLVDSLSAAGAGKPYNLPRYNQLGGATRPQQIRKLQDYVFVVKVYE</sequence>
<gene>
    <name evidence="2" type="ORF">HW556_11645</name>
</gene>
<dbReference type="PANTHER" id="PTHR43019:SF23">
    <property type="entry name" value="PROTEASE DO-LIKE 5, CHLOROPLASTIC"/>
    <property type="match status" value="1"/>
</dbReference>
<evidence type="ECO:0000256" key="1">
    <source>
        <dbReference type="SAM" id="Phobius"/>
    </source>
</evidence>
<dbReference type="InterPro" id="IPR009003">
    <property type="entry name" value="Peptidase_S1_PA"/>
</dbReference>
<protein>
    <submittedName>
        <fullName evidence="2">Trypsin-like peptidase domain-containing protein</fullName>
    </submittedName>
</protein>
<evidence type="ECO:0000313" key="3">
    <source>
        <dbReference type="Proteomes" id="UP000626554"/>
    </source>
</evidence>
<keyword evidence="3" id="KW-1185">Reference proteome</keyword>
<dbReference type="InterPro" id="IPR043504">
    <property type="entry name" value="Peptidase_S1_PA_chymotrypsin"/>
</dbReference>
<organism evidence="2 3">
    <name type="scientific">Hymenobacter terrestris</name>
    <dbReference type="NCBI Taxonomy" id="2748310"/>
    <lineage>
        <taxon>Bacteria</taxon>
        <taxon>Pseudomonadati</taxon>
        <taxon>Bacteroidota</taxon>
        <taxon>Cytophagia</taxon>
        <taxon>Cytophagales</taxon>
        <taxon>Hymenobacteraceae</taxon>
        <taxon>Hymenobacter</taxon>
    </lineage>
</organism>
<dbReference type="Proteomes" id="UP000626554">
    <property type="component" value="Unassembled WGS sequence"/>
</dbReference>
<dbReference type="EMBL" id="JABKAV010000032">
    <property type="protein sequence ID" value="NVO85533.1"/>
    <property type="molecule type" value="Genomic_DNA"/>
</dbReference>
<reference evidence="2 3" key="1">
    <citation type="submission" date="2020-05" db="EMBL/GenBank/DDBJ databases">
        <title>Hymenobacter terrestris sp. nov. and Hymenobacter lapidiphilus sp. nov., isolated from regoliths in Antarctica.</title>
        <authorList>
            <person name="Sedlacek I."/>
            <person name="Pantucek R."/>
            <person name="Zeman M."/>
            <person name="Holochova P."/>
            <person name="Kralova S."/>
            <person name="Stankova E."/>
            <person name="Sedo O."/>
            <person name="Micenkova L."/>
            <person name="Svec P."/>
            <person name="Gupta V."/>
            <person name="Sood U."/>
            <person name="Korpole U.S."/>
            <person name="Lal R."/>
        </authorList>
    </citation>
    <scope>NUCLEOTIDE SEQUENCE [LARGE SCALE GENOMIC DNA]</scope>
    <source>
        <strain evidence="2 3">P5252</strain>
    </source>
</reference>
<dbReference type="Gene3D" id="2.40.10.10">
    <property type="entry name" value="Trypsin-like serine proteases"/>
    <property type="match status" value="2"/>
</dbReference>
<keyword evidence="1" id="KW-0472">Membrane</keyword>
<dbReference type="RefSeq" id="WP_176900216.1">
    <property type="nucleotide sequence ID" value="NZ_JABKAV010000032.1"/>
</dbReference>
<name>A0ABX2Q3L7_9BACT</name>
<keyword evidence="1" id="KW-0812">Transmembrane</keyword>
<proteinExistence type="predicted"/>